<evidence type="ECO:0000256" key="2">
    <source>
        <dbReference type="ARBA" id="ARBA00023155"/>
    </source>
</evidence>
<dbReference type="CDD" id="cd00086">
    <property type="entry name" value="homeodomain"/>
    <property type="match status" value="1"/>
</dbReference>
<evidence type="ECO:0000256" key="6">
    <source>
        <dbReference type="SAM" id="MobiDB-lite"/>
    </source>
</evidence>
<dbReference type="RefSeq" id="XP_024699546.1">
    <property type="nucleotide sequence ID" value="XM_024855114.1"/>
</dbReference>
<comment type="caution">
    <text evidence="9">The sequence shown here is derived from an EMBL/GenBank/DDBJ whole genome shotgun (WGS) entry which is preliminary data.</text>
</comment>
<feature type="domain" description="C2H2-type" evidence="8">
    <location>
        <begin position="318"/>
        <end position="346"/>
    </location>
</feature>
<dbReference type="InterPro" id="IPR013087">
    <property type="entry name" value="Znf_C2H2_type"/>
</dbReference>
<dbReference type="PANTHER" id="PTHR11850">
    <property type="entry name" value="HOMEOBOX PROTEIN TRANSCRIPTION FACTORS"/>
    <property type="match status" value="1"/>
</dbReference>
<name>A0A2I2FUE6_9EURO</name>
<keyword evidence="4" id="KW-0863">Zinc-finger</keyword>
<dbReference type="Pfam" id="PF05920">
    <property type="entry name" value="Homeobox_KN"/>
    <property type="match status" value="1"/>
</dbReference>
<dbReference type="GeneID" id="36562820"/>
<evidence type="ECO:0008006" key="11">
    <source>
        <dbReference type="Google" id="ProtNLM"/>
    </source>
</evidence>
<dbReference type="InterPro" id="IPR006600">
    <property type="entry name" value="HTH_CenpB_DNA-bd_dom"/>
</dbReference>
<dbReference type="SUPFAM" id="SSF46689">
    <property type="entry name" value="Homeodomain-like"/>
    <property type="match status" value="1"/>
</dbReference>
<reference evidence="9 10" key="1">
    <citation type="submission" date="2016-12" db="EMBL/GenBank/DDBJ databases">
        <title>The genomes of Aspergillus section Nigri reveals drivers in fungal speciation.</title>
        <authorList>
            <consortium name="DOE Joint Genome Institute"/>
            <person name="Vesth T.C."/>
            <person name="Nybo J."/>
            <person name="Theobald S."/>
            <person name="Brandl J."/>
            <person name="Frisvad J.C."/>
            <person name="Nielsen K.F."/>
            <person name="Lyhne E.K."/>
            <person name="Kogle M.E."/>
            <person name="Kuo A."/>
            <person name="Riley R."/>
            <person name="Clum A."/>
            <person name="Nolan M."/>
            <person name="Lipzen A."/>
            <person name="Salamov A."/>
            <person name="Henrissat B."/>
            <person name="Wiebenga A."/>
            <person name="De Vries R.P."/>
            <person name="Grigoriev I.V."/>
            <person name="Mortensen U.H."/>
            <person name="Andersen M.R."/>
            <person name="Baker S.E."/>
        </authorList>
    </citation>
    <scope>NUCLEOTIDE SEQUENCE [LARGE SCALE GENOMIC DNA]</scope>
    <source>
        <strain evidence="9 10">IBT 23096</strain>
    </source>
</reference>
<dbReference type="EMBL" id="MSFO01000009">
    <property type="protein sequence ID" value="PLB44244.1"/>
    <property type="molecule type" value="Genomic_DNA"/>
</dbReference>
<feature type="DNA-binding region" description="Homeobox" evidence="5">
    <location>
        <begin position="119"/>
        <end position="181"/>
    </location>
</feature>
<evidence type="ECO:0000259" key="8">
    <source>
        <dbReference type="PROSITE" id="PS50157"/>
    </source>
</evidence>
<keyword evidence="3 5" id="KW-0539">Nucleus</keyword>
<dbReference type="GO" id="GO:0003677">
    <property type="term" value="F:DNA binding"/>
    <property type="evidence" value="ECO:0007669"/>
    <property type="project" value="UniProtKB-UniRule"/>
</dbReference>
<dbReference type="VEuPathDB" id="FungiDB:P170DRAFT_513460"/>
<dbReference type="PROSITE" id="PS50071">
    <property type="entry name" value="HOMEOBOX_2"/>
    <property type="match status" value="1"/>
</dbReference>
<feature type="compositionally biased region" description="Low complexity" evidence="6">
    <location>
        <begin position="238"/>
        <end position="251"/>
    </location>
</feature>
<evidence type="ECO:0000256" key="4">
    <source>
        <dbReference type="PROSITE-ProRule" id="PRU00042"/>
    </source>
</evidence>
<dbReference type="InterPro" id="IPR050224">
    <property type="entry name" value="TALE_homeobox"/>
</dbReference>
<dbReference type="PROSITE" id="PS00028">
    <property type="entry name" value="ZINC_FINGER_C2H2_1"/>
    <property type="match status" value="2"/>
</dbReference>
<dbReference type="OrthoDB" id="5399138at2759"/>
<feature type="compositionally biased region" description="Polar residues" evidence="6">
    <location>
        <begin position="228"/>
        <end position="237"/>
    </location>
</feature>
<keyword evidence="1 5" id="KW-0238">DNA-binding</keyword>
<dbReference type="STRING" id="1392250.A0A2I2FUE6"/>
<accession>A0A2I2FUE6</accession>
<dbReference type="SMART" id="SM00389">
    <property type="entry name" value="HOX"/>
    <property type="match status" value="1"/>
</dbReference>
<evidence type="ECO:0000313" key="10">
    <source>
        <dbReference type="Proteomes" id="UP000234275"/>
    </source>
</evidence>
<dbReference type="GO" id="GO:0006355">
    <property type="term" value="P:regulation of DNA-templated transcription"/>
    <property type="evidence" value="ECO:0007669"/>
    <property type="project" value="InterPro"/>
</dbReference>
<dbReference type="InterPro" id="IPR008422">
    <property type="entry name" value="KN_HD"/>
</dbReference>
<dbReference type="Proteomes" id="UP000234275">
    <property type="component" value="Unassembled WGS sequence"/>
</dbReference>
<dbReference type="InterPro" id="IPR009057">
    <property type="entry name" value="Homeodomain-like_sf"/>
</dbReference>
<comment type="subcellular location">
    <subcellularLocation>
        <location evidence="5">Nucleus</location>
    </subcellularLocation>
</comment>
<dbReference type="AlphaFoldDB" id="A0A2I2FUE6"/>
<dbReference type="SMART" id="SM00355">
    <property type="entry name" value="ZnF_C2H2"/>
    <property type="match status" value="3"/>
</dbReference>
<evidence type="ECO:0000256" key="3">
    <source>
        <dbReference type="ARBA" id="ARBA00023242"/>
    </source>
</evidence>
<feature type="domain" description="Homeobox" evidence="7">
    <location>
        <begin position="117"/>
        <end position="180"/>
    </location>
</feature>
<dbReference type="Pfam" id="PF03221">
    <property type="entry name" value="HTH_Tnp_Tc5"/>
    <property type="match status" value="1"/>
</dbReference>
<dbReference type="InterPro" id="IPR001356">
    <property type="entry name" value="HD"/>
</dbReference>
<evidence type="ECO:0000259" key="7">
    <source>
        <dbReference type="PROSITE" id="PS50071"/>
    </source>
</evidence>
<dbReference type="GO" id="GO:0005634">
    <property type="term" value="C:nucleus"/>
    <property type="evidence" value="ECO:0007669"/>
    <property type="project" value="UniProtKB-SubCell"/>
</dbReference>
<dbReference type="GO" id="GO:0008270">
    <property type="term" value="F:zinc ion binding"/>
    <property type="evidence" value="ECO:0007669"/>
    <property type="project" value="UniProtKB-KW"/>
</dbReference>
<keyword evidence="2 5" id="KW-0371">Homeobox</keyword>
<evidence type="ECO:0000313" key="9">
    <source>
        <dbReference type="EMBL" id="PLB44244.1"/>
    </source>
</evidence>
<gene>
    <name evidence="9" type="ORF">P170DRAFT_513460</name>
</gene>
<sequence length="597" mass="68227">MDINHLDEYSYLLEPLDTENHSEPTSLDPLGLQGLAQPDWWAGYDTNDSRFEIEASLQETSLSAAQESDFFRPEGSDSCAENNGSIERFAQSTPAASSEDDLAKGRSSKRLPAGERFMRKNSFQRLPSEAVKTLRLWFHQHQDFPYPTPNERRELEQHTGLNQRQIFNWFANARRRKRRSIGKAPSPSPEVDTAAQSFLSPLERWQHSPPECEPAATSDILRALENAPPSSDWNIVDSSDQSSKSENSSGSSFLFGAPSVGTFEHSGSSGSDLSVKPQNRRFQRPPTPIPSMRPRRRKKVSKSSSRLDKPITHEHRPYQCTFCCDSFRSKYDWVRHEKALHISVDRWRCAPEGGIVETDGVNVCVFCDAPDASDTHLETHNYLRCRDKPPELRVFSRKDHLRQHLRLMHDVQKCPFLDRWRDSTPEIHSRCGFCNSDFKTWEERVDHVAEHFKKRADMSQWAGGWGFEPDVEHQVENAMPPYLLGIERSTVDPMKISNVDVAQLQEGEPSASNGDFPKGVELYWILYNGMVAYIKDQISMGIYPSDEMIQRKARLMIYESDDPWNQTFAENHTWLAAVKNDAGLMEPQTHIALSNEI</sequence>
<evidence type="ECO:0000256" key="5">
    <source>
        <dbReference type="PROSITE-ProRule" id="PRU00108"/>
    </source>
</evidence>
<protein>
    <recommendedName>
        <fullName evidence="11">Homeobox and C2H2 transcription factor</fullName>
    </recommendedName>
</protein>
<feature type="region of interest" description="Disordered" evidence="6">
    <location>
        <begin position="263"/>
        <end position="308"/>
    </location>
</feature>
<dbReference type="Gene3D" id="1.10.10.60">
    <property type="entry name" value="Homeodomain-like"/>
    <property type="match status" value="1"/>
</dbReference>
<dbReference type="PROSITE" id="PS50157">
    <property type="entry name" value="ZINC_FINGER_C2H2_2"/>
    <property type="match status" value="1"/>
</dbReference>
<feature type="region of interest" description="Disordered" evidence="6">
    <location>
        <begin position="227"/>
        <end position="251"/>
    </location>
</feature>
<feature type="region of interest" description="Disordered" evidence="6">
    <location>
        <begin position="91"/>
        <end position="111"/>
    </location>
</feature>
<evidence type="ECO:0000256" key="1">
    <source>
        <dbReference type="ARBA" id="ARBA00023125"/>
    </source>
</evidence>
<keyword evidence="10" id="KW-1185">Reference proteome</keyword>
<keyword evidence="4" id="KW-0479">Metal-binding</keyword>
<proteinExistence type="predicted"/>
<organism evidence="9 10">
    <name type="scientific">Aspergillus steynii IBT 23096</name>
    <dbReference type="NCBI Taxonomy" id="1392250"/>
    <lineage>
        <taxon>Eukaryota</taxon>
        <taxon>Fungi</taxon>
        <taxon>Dikarya</taxon>
        <taxon>Ascomycota</taxon>
        <taxon>Pezizomycotina</taxon>
        <taxon>Eurotiomycetes</taxon>
        <taxon>Eurotiomycetidae</taxon>
        <taxon>Eurotiales</taxon>
        <taxon>Aspergillaceae</taxon>
        <taxon>Aspergillus</taxon>
        <taxon>Aspergillus subgen. Circumdati</taxon>
    </lineage>
</organism>
<keyword evidence="4" id="KW-0862">Zinc</keyword>